<dbReference type="PANTHER" id="PTHR11414">
    <property type="entry name" value="CYSTATIN FAMILY MEMBER"/>
    <property type="match status" value="1"/>
</dbReference>
<dbReference type="Proteomes" id="UP000677228">
    <property type="component" value="Unassembled WGS sequence"/>
</dbReference>
<proteinExistence type="inferred from homology"/>
<name>A0A813QVQ2_9BILA</name>
<dbReference type="InterPro" id="IPR001713">
    <property type="entry name" value="Prot_inh_stefin"/>
</dbReference>
<dbReference type="Proteomes" id="UP000682733">
    <property type="component" value="Unassembled WGS sequence"/>
</dbReference>
<dbReference type="AlphaFoldDB" id="A0A813QVQ2"/>
<evidence type="ECO:0000313" key="9">
    <source>
        <dbReference type="Proteomes" id="UP000663829"/>
    </source>
</evidence>
<dbReference type="EMBL" id="CAJNOQ010000209">
    <property type="protein sequence ID" value="CAF0772734.1"/>
    <property type="molecule type" value="Genomic_DNA"/>
</dbReference>
<evidence type="ECO:0000313" key="5">
    <source>
        <dbReference type="EMBL" id="CAF0772734.1"/>
    </source>
</evidence>
<feature type="region of interest" description="Disordered" evidence="4">
    <location>
        <begin position="1"/>
        <end position="30"/>
    </location>
</feature>
<evidence type="ECO:0008006" key="10">
    <source>
        <dbReference type="Google" id="ProtNLM"/>
    </source>
</evidence>
<protein>
    <recommendedName>
        <fullName evidence="10">Cystatin domain-containing protein</fullName>
    </recommendedName>
</protein>
<evidence type="ECO:0000256" key="1">
    <source>
        <dbReference type="ARBA" id="ARBA00009403"/>
    </source>
</evidence>
<dbReference type="OrthoDB" id="2429551at2759"/>
<dbReference type="EMBL" id="CAJOBC010000209">
    <property type="protein sequence ID" value="CAF3555004.1"/>
    <property type="molecule type" value="Genomic_DNA"/>
</dbReference>
<evidence type="ECO:0000256" key="3">
    <source>
        <dbReference type="ARBA" id="ARBA00022704"/>
    </source>
</evidence>
<dbReference type="EMBL" id="CAJOBA010004529">
    <property type="protein sequence ID" value="CAF3715717.1"/>
    <property type="molecule type" value="Genomic_DNA"/>
</dbReference>
<dbReference type="GO" id="GO:0004869">
    <property type="term" value="F:cysteine-type endopeptidase inhibitor activity"/>
    <property type="evidence" value="ECO:0007669"/>
    <property type="project" value="UniProtKB-KW"/>
</dbReference>
<evidence type="ECO:0000313" key="6">
    <source>
        <dbReference type="EMBL" id="CAF0940527.1"/>
    </source>
</evidence>
<dbReference type="InterPro" id="IPR046350">
    <property type="entry name" value="Cystatin_sf"/>
</dbReference>
<reference evidence="5" key="1">
    <citation type="submission" date="2021-02" db="EMBL/GenBank/DDBJ databases">
        <authorList>
            <person name="Nowell W R."/>
        </authorList>
    </citation>
    <scope>NUCLEOTIDE SEQUENCE</scope>
</reference>
<dbReference type="GO" id="GO:0005829">
    <property type="term" value="C:cytosol"/>
    <property type="evidence" value="ECO:0007669"/>
    <property type="project" value="TreeGrafter"/>
</dbReference>
<gene>
    <name evidence="5" type="ORF">GPM918_LOCUS2019</name>
    <name evidence="6" type="ORF">OVA965_LOCUS11614</name>
    <name evidence="7" type="ORF">SRO942_LOCUS2019</name>
    <name evidence="8" type="ORF">TMI583_LOCUS11618</name>
</gene>
<organism evidence="5 9">
    <name type="scientific">Didymodactylos carnosus</name>
    <dbReference type="NCBI Taxonomy" id="1234261"/>
    <lineage>
        <taxon>Eukaryota</taxon>
        <taxon>Metazoa</taxon>
        <taxon>Spiralia</taxon>
        <taxon>Gnathifera</taxon>
        <taxon>Rotifera</taxon>
        <taxon>Eurotatoria</taxon>
        <taxon>Bdelloidea</taxon>
        <taxon>Philodinida</taxon>
        <taxon>Philodinidae</taxon>
        <taxon>Didymodactylos</taxon>
    </lineage>
</organism>
<dbReference type="InterPro" id="IPR018073">
    <property type="entry name" value="Prot_inh_cystat_CS"/>
</dbReference>
<evidence type="ECO:0000313" key="7">
    <source>
        <dbReference type="EMBL" id="CAF3555004.1"/>
    </source>
</evidence>
<sequence length="137" mass="15046">MSKPSTNEASVPKGSAGSHAESTTLPEGKKLICGGVGESKPIENDDQQIYDQYKTHIEKKVRHTFTLPDSFKLPAKPTSVAKQIVSGTNYFFKVQVPDNKFATVRVYHCPWGQHGTEDCVAVHEKLSADSNEAVSHF</sequence>
<evidence type="ECO:0000313" key="8">
    <source>
        <dbReference type="EMBL" id="CAF3715717.1"/>
    </source>
</evidence>
<dbReference type="PROSITE" id="PS00287">
    <property type="entry name" value="CYSTATIN"/>
    <property type="match status" value="1"/>
</dbReference>
<evidence type="ECO:0000256" key="2">
    <source>
        <dbReference type="ARBA" id="ARBA00022690"/>
    </source>
</evidence>
<comment type="caution">
    <text evidence="5">The sequence shown here is derived from an EMBL/GenBank/DDBJ whole genome shotgun (WGS) entry which is preliminary data.</text>
</comment>
<dbReference type="Proteomes" id="UP000663829">
    <property type="component" value="Unassembled WGS sequence"/>
</dbReference>
<comment type="similarity">
    <text evidence="1">Belongs to the cystatin family.</text>
</comment>
<dbReference type="Gene3D" id="3.10.450.10">
    <property type="match status" value="1"/>
</dbReference>
<dbReference type="EMBL" id="CAJNOK010004524">
    <property type="protein sequence ID" value="CAF0940527.1"/>
    <property type="molecule type" value="Genomic_DNA"/>
</dbReference>
<dbReference type="PANTHER" id="PTHR11414:SF21">
    <property type="entry name" value="CYSTATIN 14A, TANDEM DUPLICATE 1-RELATED"/>
    <property type="match status" value="1"/>
</dbReference>
<keyword evidence="3" id="KW-0789">Thiol protease inhibitor</keyword>
<keyword evidence="9" id="KW-1185">Reference proteome</keyword>
<evidence type="ECO:0000256" key="4">
    <source>
        <dbReference type="SAM" id="MobiDB-lite"/>
    </source>
</evidence>
<accession>A0A813QVQ2</accession>
<dbReference type="SUPFAM" id="SSF54403">
    <property type="entry name" value="Cystatin/monellin"/>
    <property type="match status" value="1"/>
</dbReference>
<keyword evidence="2" id="KW-0646">Protease inhibitor</keyword>
<dbReference type="Proteomes" id="UP000681722">
    <property type="component" value="Unassembled WGS sequence"/>
</dbReference>